<proteinExistence type="inferred from homology"/>
<keyword evidence="5" id="KW-0472">Membrane</keyword>
<evidence type="ECO:0000256" key="4">
    <source>
        <dbReference type="ARBA" id="ARBA00022729"/>
    </source>
</evidence>
<accession>A0A5D5AI79</accession>
<sequence length="366" mass="38084">MSQRTLDRRTFVKATGAGTLVGLAGCLGGSNGSDDTDSSGGNGSDGATNVAIVYPVAGLGDQGFSDNAQEGLMQAEEELGISHSAGEPDSNSEYADFHNQFASSQDPDYDLIIGLTFDQVTPIETVSADFADQNWTLIDAAVEGRDNVSNISFTEHQGSYLAGTLAAHIATEGFESETVSASGEGVVGFVGGARNPVIERFEAGYEAGVEDFDESIEFRSAYAGEFNAPDQGQSIAESMYSEGADVVYHAAGGTGIGMFEAAQQAGRPAIGVDTDQSQTASDYSDVIVASMTKRMDSAVFTTIENVVNGDYDGSSDVQLGLADGAHELVYGQEIGSAVSDSAQEAVTTTREQIIDGEISIPETVDE</sequence>
<dbReference type="EMBL" id="VTAW01000038">
    <property type="protein sequence ID" value="TYT60527.1"/>
    <property type="molecule type" value="Genomic_DNA"/>
</dbReference>
<keyword evidence="6" id="KW-0449">Lipoprotein</keyword>
<dbReference type="Pfam" id="PF02608">
    <property type="entry name" value="Bmp"/>
    <property type="match status" value="1"/>
</dbReference>
<comment type="subcellular location">
    <subcellularLocation>
        <location evidence="1">Cell membrane</location>
        <topology evidence="1">Lipid-anchor</topology>
    </subcellularLocation>
</comment>
<dbReference type="InterPro" id="IPR006311">
    <property type="entry name" value="TAT_signal"/>
</dbReference>
<evidence type="ECO:0000313" key="9">
    <source>
        <dbReference type="Proteomes" id="UP000324104"/>
    </source>
</evidence>
<feature type="domain" description="ABC transporter substrate-binding protein PnrA-like" evidence="7">
    <location>
        <begin position="51"/>
        <end position="362"/>
    </location>
</feature>
<name>A0A5D5AI79_9EURY</name>
<reference evidence="8 9" key="1">
    <citation type="submission" date="2019-08" db="EMBL/GenBank/DDBJ databases">
        <title>Archaea genome.</title>
        <authorList>
            <person name="Kajale S."/>
            <person name="Shouche Y."/>
            <person name="Deshpande N."/>
            <person name="Sharma A."/>
        </authorList>
    </citation>
    <scope>NUCLEOTIDE SEQUENCE [LARGE SCALE GENOMIC DNA]</scope>
    <source>
        <strain evidence="8 9">ESP3B_9</strain>
    </source>
</reference>
<evidence type="ECO:0000256" key="5">
    <source>
        <dbReference type="ARBA" id="ARBA00023136"/>
    </source>
</evidence>
<evidence type="ECO:0000259" key="7">
    <source>
        <dbReference type="Pfam" id="PF02608"/>
    </source>
</evidence>
<dbReference type="PANTHER" id="PTHR34296">
    <property type="entry name" value="TRANSCRIPTIONAL ACTIVATOR PROTEIN MED"/>
    <property type="match status" value="1"/>
</dbReference>
<organism evidence="8 9">
    <name type="scientific">Natrialba swarupiae</name>
    <dbReference type="NCBI Taxonomy" id="2448032"/>
    <lineage>
        <taxon>Archaea</taxon>
        <taxon>Methanobacteriati</taxon>
        <taxon>Methanobacteriota</taxon>
        <taxon>Stenosarchaea group</taxon>
        <taxon>Halobacteria</taxon>
        <taxon>Halobacteriales</taxon>
        <taxon>Natrialbaceae</taxon>
        <taxon>Natrialba</taxon>
    </lineage>
</organism>
<evidence type="ECO:0000313" key="8">
    <source>
        <dbReference type="EMBL" id="TYT60527.1"/>
    </source>
</evidence>
<dbReference type="GO" id="GO:0005886">
    <property type="term" value="C:plasma membrane"/>
    <property type="evidence" value="ECO:0007669"/>
    <property type="project" value="UniProtKB-SubCell"/>
</dbReference>
<dbReference type="PANTHER" id="PTHR34296:SF2">
    <property type="entry name" value="ABC TRANSPORTER GUANOSINE-BINDING PROTEIN NUPN"/>
    <property type="match status" value="1"/>
</dbReference>
<evidence type="ECO:0000256" key="1">
    <source>
        <dbReference type="ARBA" id="ARBA00004193"/>
    </source>
</evidence>
<evidence type="ECO:0000256" key="2">
    <source>
        <dbReference type="ARBA" id="ARBA00008610"/>
    </source>
</evidence>
<comment type="caution">
    <text evidence="8">The sequence shown here is derived from an EMBL/GenBank/DDBJ whole genome shotgun (WGS) entry which is preliminary data.</text>
</comment>
<dbReference type="RefSeq" id="WP_149082947.1">
    <property type="nucleotide sequence ID" value="NZ_VTAW01000038.1"/>
</dbReference>
<dbReference type="PROSITE" id="PS51318">
    <property type="entry name" value="TAT"/>
    <property type="match status" value="1"/>
</dbReference>
<dbReference type="AlphaFoldDB" id="A0A5D5AI79"/>
<dbReference type="InterPro" id="IPR003760">
    <property type="entry name" value="PnrA-like"/>
</dbReference>
<keyword evidence="9" id="KW-1185">Reference proteome</keyword>
<dbReference type="PROSITE" id="PS51257">
    <property type="entry name" value="PROKAR_LIPOPROTEIN"/>
    <property type="match status" value="1"/>
</dbReference>
<protein>
    <submittedName>
        <fullName evidence="8">BMP family ABC transporter substrate-binding protein</fullName>
    </submittedName>
</protein>
<keyword evidence="4" id="KW-0732">Signal</keyword>
<evidence type="ECO:0000256" key="3">
    <source>
        <dbReference type="ARBA" id="ARBA00022475"/>
    </source>
</evidence>
<gene>
    <name evidence="8" type="ORF">FYC77_18330</name>
</gene>
<dbReference type="SUPFAM" id="SSF53822">
    <property type="entry name" value="Periplasmic binding protein-like I"/>
    <property type="match status" value="1"/>
</dbReference>
<dbReference type="Proteomes" id="UP000324104">
    <property type="component" value="Unassembled WGS sequence"/>
</dbReference>
<dbReference type="InterPro" id="IPR050957">
    <property type="entry name" value="BMP_lipoprotein"/>
</dbReference>
<keyword evidence="3" id="KW-1003">Cell membrane</keyword>
<dbReference type="InterPro" id="IPR028082">
    <property type="entry name" value="Peripla_BP_I"/>
</dbReference>
<dbReference type="Gene3D" id="3.40.50.2300">
    <property type="match status" value="2"/>
</dbReference>
<comment type="similarity">
    <text evidence="2">Belongs to the BMP lipoprotein family.</text>
</comment>
<evidence type="ECO:0000256" key="6">
    <source>
        <dbReference type="ARBA" id="ARBA00023288"/>
    </source>
</evidence>